<sequence>MLQIHSLRGASMPDATTLLLAGERQENIWYQRAGSLGGAWSAAWPATPEPFTPDAAFDSPAIAQAIALAGEEVAIGGTWNLPGGDVYTAWLRRVALGDGAVACTCEVEAAGILALLPVDGGDVIVAGYRQDPSMRSSAWLARVEPGCATACPIAWEHALPGAEADVYFGRAELVRDAVFALVPAPGGGVFAAGTVDREPWAARYADDGAEQWVMKRGASSGAALAIAASEDGSCLTLVGSEKYGNYAERSWWARRVSLPP</sequence>
<proteinExistence type="predicted"/>
<protein>
    <submittedName>
        <fullName evidence="1">Uncharacterized protein</fullName>
    </submittedName>
</protein>
<dbReference type="Proteomes" id="UP001150924">
    <property type="component" value="Unassembled WGS sequence"/>
</dbReference>
<dbReference type="AlphaFoldDB" id="A0A9X3EPF9"/>
<reference evidence="1" key="1">
    <citation type="submission" date="2022-11" db="EMBL/GenBank/DDBJ databases">
        <title>Minimal conservation of predation-associated metabolite biosynthetic gene clusters underscores biosynthetic potential of Myxococcota including descriptions for ten novel species: Archangium lansinium sp. nov., Myxococcus landrumus sp. nov., Nannocystis bai.</title>
        <authorList>
            <person name="Ahearne A."/>
            <person name="Stevens C."/>
            <person name="Phillips K."/>
        </authorList>
    </citation>
    <scope>NUCLEOTIDE SEQUENCE</scope>
    <source>
        <strain evidence="1">Na p29</strain>
    </source>
</reference>
<evidence type="ECO:0000313" key="2">
    <source>
        <dbReference type="Proteomes" id="UP001150924"/>
    </source>
</evidence>
<name>A0A9X3EPF9_9BACT</name>
<evidence type="ECO:0000313" key="1">
    <source>
        <dbReference type="EMBL" id="MCY1007732.1"/>
    </source>
</evidence>
<keyword evidence="2" id="KW-1185">Reference proteome</keyword>
<comment type="caution">
    <text evidence="1">The sequence shown here is derived from an EMBL/GenBank/DDBJ whole genome shotgun (WGS) entry which is preliminary data.</text>
</comment>
<dbReference type="EMBL" id="JAPNKE010000002">
    <property type="protein sequence ID" value="MCY1007732.1"/>
    <property type="molecule type" value="Genomic_DNA"/>
</dbReference>
<gene>
    <name evidence="1" type="ORF">OV079_19680</name>
</gene>
<accession>A0A9X3EPF9</accession>
<organism evidence="1 2">
    <name type="scientific">Nannocystis pusilla</name>
    <dbReference type="NCBI Taxonomy" id="889268"/>
    <lineage>
        <taxon>Bacteria</taxon>
        <taxon>Pseudomonadati</taxon>
        <taxon>Myxococcota</taxon>
        <taxon>Polyangia</taxon>
        <taxon>Nannocystales</taxon>
        <taxon>Nannocystaceae</taxon>
        <taxon>Nannocystis</taxon>
    </lineage>
</organism>
<dbReference type="RefSeq" id="WP_267770372.1">
    <property type="nucleotide sequence ID" value="NZ_JAPNKE010000002.1"/>
</dbReference>